<dbReference type="GO" id="GO:0016874">
    <property type="term" value="F:ligase activity"/>
    <property type="evidence" value="ECO:0007669"/>
    <property type="project" value="UniProtKB-KW"/>
</dbReference>
<evidence type="ECO:0000256" key="1">
    <source>
        <dbReference type="ARBA" id="ARBA00006432"/>
    </source>
</evidence>
<dbReference type="InterPro" id="IPR045851">
    <property type="entry name" value="AMP-bd_C_sf"/>
</dbReference>
<evidence type="ECO:0000256" key="2">
    <source>
        <dbReference type="ARBA" id="ARBA00022598"/>
    </source>
</evidence>
<dbReference type="EMBL" id="JAHRHJ020000561">
    <property type="protein sequence ID" value="KAH9293950.1"/>
    <property type="molecule type" value="Genomic_DNA"/>
</dbReference>
<comment type="caution">
    <text evidence="4">The sequence shown here is derived from an EMBL/GenBank/DDBJ whole genome shotgun (WGS) entry which is preliminary data.</text>
</comment>
<keyword evidence="5" id="KW-1185">Reference proteome</keyword>
<dbReference type="Proteomes" id="UP000824469">
    <property type="component" value="Unassembled WGS sequence"/>
</dbReference>
<evidence type="ECO:0000313" key="4">
    <source>
        <dbReference type="EMBL" id="KAH9293950.1"/>
    </source>
</evidence>
<feature type="domain" description="AMP-binding enzyme C-terminal" evidence="3">
    <location>
        <begin position="73"/>
        <end position="122"/>
    </location>
</feature>
<evidence type="ECO:0000259" key="3">
    <source>
        <dbReference type="Pfam" id="PF13193"/>
    </source>
</evidence>
<protein>
    <recommendedName>
        <fullName evidence="3">AMP-binding enzyme C-terminal domain-containing protein</fullName>
    </recommendedName>
</protein>
<dbReference type="Gene3D" id="3.30.300.30">
    <property type="match status" value="1"/>
</dbReference>
<dbReference type="Pfam" id="PF13193">
    <property type="entry name" value="AMP-binding_C"/>
    <property type="match status" value="1"/>
</dbReference>
<keyword evidence="2" id="KW-0436">Ligase</keyword>
<feature type="non-terminal residue" evidence="4">
    <location>
        <position position="1"/>
    </location>
</feature>
<sequence>SLKSNGVRWVYPSIICSSRKVQGIAVLTLDGIDVKHPETMFSVSRDREILGEIMLKGNDLVRSKPGSTSTVVEFETIMYSHPLVTEAAVVAMSHPPWGKMPCAFLNTKSKIKEEDVISWPRKLKHCPPKVLMERKSYPKNPIKAPIMDTTSIM</sequence>
<gene>
    <name evidence="4" type="ORF">KI387_040849</name>
</gene>
<dbReference type="InterPro" id="IPR025110">
    <property type="entry name" value="AMP-bd_C"/>
</dbReference>
<organism evidence="4 5">
    <name type="scientific">Taxus chinensis</name>
    <name type="common">Chinese yew</name>
    <name type="synonym">Taxus wallichiana var. chinensis</name>
    <dbReference type="NCBI Taxonomy" id="29808"/>
    <lineage>
        <taxon>Eukaryota</taxon>
        <taxon>Viridiplantae</taxon>
        <taxon>Streptophyta</taxon>
        <taxon>Embryophyta</taxon>
        <taxon>Tracheophyta</taxon>
        <taxon>Spermatophyta</taxon>
        <taxon>Pinopsida</taxon>
        <taxon>Pinidae</taxon>
        <taxon>Conifers II</taxon>
        <taxon>Cupressales</taxon>
        <taxon>Taxaceae</taxon>
        <taxon>Taxus</taxon>
    </lineage>
</organism>
<dbReference type="SUPFAM" id="SSF56801">
    <property type="entry name" value="Acetyl-CoA synthetase-like"/>
    <property type="match status" value="1"/>
</dbReference>
<accession>A0AA38F9I1</accession>
<evidence type="ECO:0000313" key="5">
    <source>
        <dbReference type="Proteomes" id="UP000824469"/>
    </source>
</evidence>
<name>A0AA38F9I1_TAXCH</name>
<dbReference type="AlphaFoldDB" id="A0AA38F9I1"/>
<comment type="similarity">
    <text evidence="1">Belongs to the ATP-dependent AMP-binding enzyme family.</text>
</comment>
<dbReference type="PANTHER" id="PTHR43859">
    <property type="entry name" value="ACYL-ACTIVATING ENZYME"/>
    <property type="match status" value="1"/>
</dbReference>
<reference evidence="4 5" key="1">
    <citation type="journal article" date="2021" name="Nat. Plants">
        <title>The Taxus genome provides insights into paclitaxel biosynthesis.</title>
        <authorList>
            <person name="Xiong X."/>
            <person name="Gou J."/>
            <person name="Liao Q."/>
            <person name="Li Y."/>
            <person name="Zhou Q."/>
            <person name="Bi G."/>
            <person name="Li C."/>
            <person name="Du R."/>
            <person name="Wang X."/>
            <person name="Sun T."/>
            <person name="Guo L."/>
            <person name="Liang H."/>
            <person name="Lu P."/>
            <person name="Wu Y."/>
            <person name="Zhang Z."/>
            <person name="Ro D.K."/>
            <person name="Shang Y."/>
            <person name="Huang S."/>
            <person name="Yan J."/>
        </authorList>
    </citation>
    <scope>NUCLEOTIDE SEQUENCE [LARGE SCALE GENOMIC DNA]</scope>
    <source>
        <strain evidence="4">Ta-2019</strain>
    </source>
</reference>
<proteinExistence type="inferred from homology"/>
<dbReference type="PANTHER" id="PTHR43859:SF2">
    <property type="entry name" value="BUTYRATE--COA LIGASE AAE11, PEROXISOMAL"/>
    <property type="match status" value="1"/>
</dbReference>